<evidence type="ECO:0000313" key="8">
    <source>
        <dbReference type="EMBL" id="RZU62778.1"/>
    </source>
</evidence>
<dbReference type="PANTHER" id="PTHR30561:SF9">
    <property type="entry name" value="4-AMINO-4-DEOXY-L-ARABINOSE-PHOSPHOUNDECAPRENOL FLIPPASE SUBUNIT ARNF-RELATED"/>
    <property type="match status" value="1"/>
</dbReference>
<protein>
    <submittedName>
        <fullName evidence="8">Small multidrug resistance pump</fullName>
    </submittedName>
</protein>
<feature type="transmembrane region" description="Helical" evidence="7">
    <location>
        <begin position="90"/>
        <end position="106"/>
    </location>
</feature>
<keyword evidence="3 6" id="KW-0812">Transmembrane</keyword>
<keyword evidence="5 7" id="KW-0472">Membrane</keyword>
<evidence type="ECO:0000256" key="5">
    <source>
        <dbReference type="ARBA" id="ARBA00023136"/>
    </source>
</evidence>
<evidence type="ECO:0000256" key="2">
    <source>
        <dbReference type="ARBA" id="ARBA00022475"/>
    </source>
</evidence>
<evidence type="ECO:0000256" key="4">
    <source>
        <dbReference type="ARBA" id="ARBA00022989"/>
    </source>
</evidence>
<dbReference type="Proteomes" id="UP000292685">
    <property type="component" value="Unassembled WGS sequence"/>
</dbReference>
<evidence type="ECO:0000256" key="1">
    <source>
        <dbReference type="ARBA" id="ARBA00004651"/>
    </source>
</evidence>
<feature type="transmembrane region" description="Helical" evidence="7">
    <location>
        <begin position="63"/>
        <end position="84"/>
    </location>
</feature>
<organism evidence="8 9">
    <name type="scientific">Zhihengliuella halotolerans</name>
    <dbReference type="NCBI Taxonomy" id="370736"/>
    <lineage>
        <taxon>Bacteria</taxon>
        <taxon>Bacillati</taxon>
        <taxon>Actinomycetota</taxon>
        <taxon>Actinomycetes</taxon>
        <taxon>Micrococcales</taxon>
        <taxon>Micrococcaceae</taxon>
        <taxon>Zhihengliuella</taxon>
    </lineage>
</organism>
<dbReference type="InterPro" id="IPR000390">
    <property type="entry name" value="Small_drug/metabolite_transptr"/>
</dbReference>
<comment type="subcellular location">
    <subcellularLocation>
        <location evidence="1 6">Cell membrane</location>
        <topology evidence="1 6">Multi-pass membrane protein</topology>
    </subcellularLocation>
</comment>
<name>A0A4Q8AEW0_9MICC</name>
<evidence type="ECO:0000256" key="7">
    <source>
        <dbReference type="SAM" id="Phobius"/>
    </source>
</evidence>
<dbReference type="SUPFAM" id="SSF103481">
    <property type="entry name" value="Multidrug resistance efflux transporter EmrE"/>
    <property type="match status" value="1"/>
</dbReference>
<reference evidence="8 9" key="1">
    <citation type="submission" date="2019-02" db="EMBL/GenBank/DDBJ databases">
        <title>Sequencing the genomes of 1000 actinobacteria strains.</title>
        <authorList>
            <person name="Klenk H.-P."/>
        </authorList>
    </citation>
    <scope>NUCLEOTIDE SEQUENCE [LARGE SCALE GENOMIC DNA]</scope>
    <source>
        <strain evidence="8 9">DSM 17364</strain>
    </source>
</reference>
<evidence type="ECO:0000256" key="3">
    <source>
        <dbReference type="ARBA" id="ARBA00022692"/>
    </source>
</evidence>
<dbReference type="GO" id="GO:0022857">
    <property type="term" value="F:transmembrane transporter activity"/>
    <property type="evidence" value="ECO:0007669"/>
    <property type="project" value="InterPro"/>
</dbReference>
<sequence>MTGPTALAWVFLAFAVVLEVGGTLSLRAATHASRWWYLSVGLFYAGAFVLLTLALAHSMPLGIAYGVWAATGVALTAVLSRLIFKEPLTLMMTIGIVMICGGVLLIEQGAAHG</sequence>
<comment type="caution">
    <text evidence="8">The sequence shown here is derived from an EMBL/GenBank/DDBJ whole genome shotgun (WGS) entry which is preliminary data.</text>
</comment>
<dbReference type="EMBL" id="SHLA01000001">
    <property type="protein sequence ID" value="RZU62778.1"/>
    <property type="molecule type" value="Genomic_DNA"/>
</dbReference>
<dbReference type="AlphaFoldDB" id="A0A4Q8AEW0"/>
<dbReference type="InterPro" id="IPR045324">
    <property type="entry name" value="Small_multidrug_res"/>
</dbReference>
<keyword evidence="4 7" id="KW-1133">Transmembrane helix</keyword>
<dbReference type="Pfam" id="PF00893">
    <property type="entry name" value="Multi_Drug_Res"/>
    <property type="match status" value="1"/>
</dbReference>
<keyword evidence="9" id="KW-1185">Reference proteome</keyword>
<evidence type="ECO:0000313" key="9">
    <source>
        <dbReference type="Proteomes" id="UP000292685"/>
    </source>
</evidence>
<evidence type="ECO:0000256" key="6">
    <source>
        <dbReference type="RuleBase" id="RU003942"/>
    </source>
</evidence>
<proteinExistence type="inferred from homology"/>
<dbReference type="Gene3D" id="1.10.3730.20">
    <property type="match status" value="1"/>
</dbReference>
<keyword evidence="2" id="KW-1003">Cell membrane</keyword>
<dbReference type="InterPro" id="IPR037185">
    <property type="entry name" value="EmrE-like"/>
</dbReference>
<dbReference type="PANTHER" id="PTHR30561">
    <property type="entry name" value="SMR FAMILY PROTON-DEPENDENT DRUG EFFLUX TRANSPORTER SUGE"/>
    <property type="match status" value="1"/>
</dbReference>
<dbReference type="GO" id="GO:0005886">
    <property type="term" value="C:plasma membrane"/>
    <property type="evidence" value="ECO:0007669"/>
    <property type="project" value="UniProtKB-SubCell"/>
</dbReference>
<feature type="transmembrane region" description="Helical" evidence="7">
    <location>
        <begin position="35"/>
        <end position="56"/>
    </location>
</feature>
<comment type="similarity">
    <text evidence="6">Belongs to the drug/metabolite transporter (DMT) superfamily. Small multidrug resistance (SMR) (TC 2.A.7.1) family.</text>
</comment>
<gene>
    <name evidence="8" type="ORF">EV380_2381</name>
</gene>
<accession>A0A4Q8AEW0</accession>